<name>A0ACB6QRY7_9PLEO</name>
<dbReference type="EMBL" id="MU003511">
    <property type="protein sequence ID" value="KAF2469607.1"/>
    <property type="molecule type" value="Genomic_DNA"/>
</dbReference>
<proteinExistence type="predicted"/>
<protein>
    <submittedName>
        <fullName evidence="1">Uncharacterized protein</fullName>
    </submittedName>
</protein>
<sequence length="388" mass="43990">MFQREIVDHARGPPTPSAQQFIEVPTTSAAHDLYRMIRVRSTGRFSNINTLAFALTLGFCRLLILTNAFLVGRLSCYPNKRGVYLKQITAWAVDSIFQIERGVFELQDQGSNDLTREFEIDLPHTICKRSKAALGNPHDFILATLSLFDYGPEYSFKFLTDLAVKLMYTHVPGKHFYKKNPGQSSYMSKVLAIALFLFRELSRANGLTKLEYKKNTSLQRCLRLSSRCVDCRGYSNLRKGNQCCGMTYDPNRYIILARYKHAQELGFDTCVRIYLRGDMCGGGNSDIEENSWAWGMGGWARLHLARTETRLSGKIYSMFANMEDYGGLMPTMLERARTRAGISGMAVLEQDIACADRVEYIRFNDKEGSARRSTRPSAKDLTWADAIG</sequence>
<evidence type="ECO:0000313" key="1">
    <source>
        <dbReference type="EMBL" id="KAF2469607.1"/>
    </source>
</evidence>
<comment type="caution">
    <text evidence="1">The sequence shown here is derived from an EMBL/GenBank/DDBJ whole genome shotgun (WGS) entry which is preliminary data.</text>
</comment>
<organism evidence="1 2">
    <name type="scientific">Lindgomyces ingoldianus</name>
    <dbReference type="NCBI Taxonomy" id="673940"/>
    <lineage>
        <taxon>Eukaryota</taxon>
        <taxon>Fungi</taxon>
        <taxon>Dikarya</taxon>
        <taxon>Ascomycota</taxon>
        <taxon>Pezizomycotina</taxon>
        <taxon>Dothideomycetes</taxon>
        <taxon>Pleosporomycetidae</taxon>
        <taxon>Pleosporales</taxon>
        <taxon>Lindgomycetaceae</taxon>
        <taxon>Lindgomyces</taxon>
    </lineage>
</organism>
<keyword evidence="2" id="KW-1185">Reference proteome</keyword>
<reference evidence="1" key="1">
    <citation type="journal article" date="2020" name="Stud. Mycol.">
        <title>101 Dothideomycetes genomes: a test case for predicting lifestyles and emergence of pathogens.</title>
        <authorList>
            <person name="Haridas S."/>
            <person name="Albert R."/>
            <person name="Binder M."/>
            <person name="Bloem J."/>
            <person name="Labutti K."/>
            <person name="Salamov A."/>
            <person name="Andreopoulos B."/>
            <person name="Baker S."/>
            <person name="Barry K."/>
            <person name="Bills G."/>
            <person name="Bluhm B."/>
            <person name="Cannon C."/>
            <person name="Castanera R."/>
            <person name="Culley D."/>
            <person name="Daum C."/>
            <person name="Ezra D."/>
            <person name="Gonzalez J."/>
            <person name="Henrissat B."/>
            <person name="Kuo A."/>
            <person name="Liang C."/>
            <person name="Lipzen A."/>
            <person name="Lutzoni F."/>
            <person name="Magnuson J."/>
            <person name="Mondo S."/>
            <person name="Nolan M."/>
            <person name="Ohm R."/>
            <person name="Pangilinan J."/>
            <person name="Park H.-J."/>
            <person name="Ramirez L."/>
            <person name="Alfaro M."/>
            <person name="Sun H."/>
            <person name="Tritt A."/>
            <person name="Yoshinaga Y."/>
            <person name="Zwiers L.-H."/>
            <person name="Turgeon B."/>
            <person name="Goodwin S."/>
            <person name="Spatafora J."/>
            <person name="Crous P."/>
            <person name="Grigoriev I."/>
        </authorList>
    </citation>
    <scope>NUCLEOTIDE SEQUENCE</scope>
    <source>
        <strain evidence="1">ATCC 200398</strain>
    </source>
</reference>
<evidence type="ECO:0000313" key="2">
    <source>
        <dbReference type="Proteomes" id="UP000799755"/>
    </source>
</evidence>
<gene>
    <name evidence="1" type="ORF">BDR25DRAFT_356339</name>
</gene>
<dbReference type="Proteomes" id="UP000799755">
    <property type="component" value="Unassembled WGS sequence"/>
</dbReference>
<accession>A0ACB6QRY7</accession>